<feature type="region of interest" description="Disordered" evidence="11">
    <location>
        <begin position="261"/>
        <end position="298"/>
    </location>
</feature>
<evidence type="ECO:0000256" key="10">
    <source>
        <dbReference type="RuleBase" id="RU367032"/>
    </source>
</evidence>
<dbReference type="InterPro" id="IPR036388">
    <property type="entry name" value="WH-like_DNA-bd_sf"/>
</dbReference>
<dbReference type="Gene3D" id="1.10.10.10">
    <property type="entry name" value="Winged helix-like DNA-binding domain superfamily/Winged helix DNA-binding domain"/>
    <property type="match status" value="1"/>
</dbReference>
<dbReference type="STRING" id="5217.A0A4Q1BNG0"/>
<dbReference type="InParanoid" id="A0A4Q1BNG0"/>
<keyword evidence="2 10" id="KW-0813">Transport</keyword>
<dbReference type="GO" id="GO:1990429">
    <property type="term" value="C:peroxisomal importomer complex"/>
    <property type="evidence" value="ECO:0007669"/>
    <property type="project" value="TreeGrafter"/>
</dbReference>
<dbReference type="Pfam" id="PF04695">
    <property type="entry name" value="Pex14_N"/>
    <property type="match status" value="1"/>
</dbReference>
<comment type="function">
    <text evidence="10">Component of the PEX13-PEX14 docking complex, a translocon channel that specifically mediates the import of peroxisomal cargo proteins bound to PEX5 receptor. The PEX13-PEX14 docking complex forms a large import pore which can be opened to a diameter of about 9 nm. Mechanistically, PEX5 receptor along with cargo proteins associates with the PEX14 subunit of the PEX13-PEX14 docking complex in the cytosol, leading to the insertion of the receptor into the organelle membrane with the concomitant translocation of the cargo into the peroxisome matrix.</text>
</comment>
<evidence type="ECO:0000256" key="2">
    <source>
        <dbReference type="ARBA" id="ARBA00022448"/>
    </source>
</evidence>
<evidence type="ECO:0000256" key="11">
    <source>
        <dbReference type="SAM" id="MobiDB-lite"/>
    </source>
</evidence>
<keyword evidence="6 10" id="KW-0576">Peroxisome</keyword>
<evidence type="ECO:0000256" key="9">
    <source>
        <dbReference type="ARBA" id="ARBA00046271"/>
    </source>
</evidence>
<dbReference type="EMBL" id="SDIL01000032">
    <property type="protein sequence ID" value="RXK39386.1"/>
    <property type="molecule type" value="Genomic_DNA"/>
</dbReference>
<evidence type="ECO:0000256" key="4">
    <source>
        <dbReference type="ARBA" id="ARBA00023010"/>
    </source>
</evidence>
<keyword evidence="5 10" id="KW-0472">Membrane</keyword>
<protein>
    <recommendedName>
        <fullName evidence="7 10">Peroxisomal membrane protein PEX14</fullName>
    </recommendedName>
    <alternativeName>
        <fullName evidence="8 10">Peroxin-14</fullName>
    </alternativeName>
</protein>
<dbReference type="OrthoDB" id="5549158at2759"/>
<dbReference type="GO" id="GO:0005102">
    <property type="term" value="F:signaling receptor binding"/>
    <property type="evidence" value="ECO:0007669"/>
    <property type="project" value="TreeGrafter"/>
</dbReference>
<dbReference type="InterPro" id="IPR025655">
    <property type="entry name" value="PEX14"/>
</dbReference>
<dbReference type="VEuPathDB" id="FungiDB:TREMEDRAFT_30508"/>
<evidence type="ECO:0000256" key="7">
    <source>
        <dbReference type="ARBA" id="ARBA00029502"/>
    </source>
</evidence>
<reference evidence="13 14" key="1">
    <citation type="submission" date="2016-06" db="EMBL/GenBank/DDBJ databases">
        <title>Evolution of pathogenesis and genome organization in the Tremellales.</title>
        <authorList>
            <person name="Cuomo C."/>
            <person name="Litvintseva A."/>
            <person name="Heitman J."/>
            <person name="Chen Y."/>
            <person name="Sun S."/>
            <person name="Springer D."/>
            <person name="Dromer F."/>
            <person name="Young S."/>
            <person name="Zeng Q."/>
            <person name="Chapman S."/>
            <person name="Gujja S."/>
            <person name="Saif S."/>
            <person name="Birren B."/>
        </authorList>
    </citation>
    <scope>NUCLEOTIDE SEQUENCE [LARGE SCALE GENOMIC DNA]</scope>
    <source>
        <strain evidence="13 14">ATCC 28783</strain>
    </source>
</reference>
<evidence type="ECO:0000259" key="12">
    <source>
        <dbReference type="Pfam" id="PF04695"/>
    </source>
</evidence>
<name>A0A4Q1BNG0_TREME</name>
<organism evidence="13 14">
    <name type="scientific">Tremella mesenterica</name>
    <name type="common">Jelly fungus</name>
    <dbReference type="NCBI Taxonomy" id="5217"/>
    <lineage>
        <taxon>Eukaryota</taxon>
        <taxon>Fungi</taxon>
        <taxon>Dikarya</taxon>
        <taxon>Basidiomycota</taxon>
        <taxon>Agaricomycotina</taxon>
        <taxon>Tremellomycetes</taxon>
        <taxon>Tremellales</taxon>
        <taxon>Tremellaceae</taxon>
        <taxon>Tremella</taxon>
    </lineage>
</organism>
<keyword evidence="14" id="KW-1185">Reference proteome</keyword>
<evidence type="ECO:0000256" key="3">
    <source>
        <dbReference type="ARBA" id="ARBA00022927"/>
    </source>
</evidence>
<feature type="domain" description="Peroxisome membrane anchor protein Pex14p N-terminal" evidence="12">
    <location>
        <begin position="6"/>
        <end position="51"/>
    </location>
</feature>
<keyword evidence="3 10" id="KW-0653">Protein transport</keyword>
<dbReference type="InterPro" id="IPR006785">
    <property type="entry name" value="Pex14_N"/>
</dbReference>
<comment type="similarity">
    <text evidence="1 10">Belongs to the peroxin-14 family.</text>
</comment>
<evidence type="ECO:0000313" key="13">
    <source>
        <dbReference type="EMBL" id="RXK39386.1"/>
    </source>
</evidence>
<gene>
    <name evidence="13" type="ORF">M231_03339</name>
</gene>
<dbReference type="Proteomes" id="UP000289152">
    <property type="component" value="Unassembled WGS sequence"/>
</dbReference>
<dbReference type="AlphaFoldDB" id="A0A4Q1BNG0"/>
<evidence type="ECO:0000313" key="14">
    <source>
        <dbReference type="Proteomes" id="UP000289152"/>
    </source>
</evidence>
<keyword evidence="4" id="KW-0811">Translocation</keyword>
<dbReference type="PANTHER" id="PTHR23058">
    <property type="entry name" value="PEROXISOMAL MEMBRANE PROTEIN PEX14"/>
    <property type="match status" value="1"/>
</dbReference>
<dbReference type="PANTHER" id="PTHR23058:SF0">
    <property type="entry name" value="PEROXISOMAL MEMBRANE PROTEIN PEX14"/>
    <property type="match status" value="1"/>
</dbReference>
<evidence type="ECO:0000256" key="6">
    <source>
        <dbReference type="ARBA" id="ARBA00023140"/>
    </source>
</evidence>
<proteinExistence type="inferred from homology"/>
<dbReference type="FunCoup" id="A0A4Q1BNG0">
    <property type="interactions" value="20"/>
</dbReference>
<evidence type="ECO:0000256" key="1">
    <source>
        <dbReference type="ARBA" id="ARBA00005443"/>
    </source>
</evidence>
<sequence length="298" mass="32595">MSSPPTRPDLIHNAVLFLSDPKVIPSSHESKVEFLRSKGLTDLEIEQSFGRASNSPPPPPPPAPPRTFGSYEPYGYDMRPVQPRRDWRDMFIMAVISGGVVYGLTALARKYLLPHLQPPSSTSFQTTSSSLSDQYSSVQSALEELSIKTSDLQTSLDEDRSRVNAVIGQAEDAVKAVQEGEKRWRDDLREMRGEVDGIRELVPKMIEKHSATQSAALADLQSELRSLRSLLSSKFDQHKDSNGMSNSSISTGANVLLGSKGIPAWQRSGNGSPVPPIDGFVVDDTSDRKEIGDSTQGD</sequence>
<dbReference type="GO" id="GO:0016560">
    <property type="term" value="P:protein import into peroxisome matrix, docking"/>
    <property type="evidence" value="ECO:0007669"/>
    <property type="project" value="UniProtKB-UniRule"/>
</dbReference>
<accession>A0A4Q1BNG0</accession>
<feature type="region of interest" description="Disordered" evidence="11">
    <location>
        <begin position="45"/>
        <end position="69"/>
    </location>
</feature>
<dbReference type="GO" id="GO:0005778">
    <property type="term" value="C:peroxisomal membrane"/>
    <property type="evidence" value="ECO:0007669"/>
    <property type="project" value="UniProtKB-SubCell"/>
</dbReference>
<comment type="subcellular location">
    <subcellularLocation>
        <location evidence="9 10">Peroxisome membrane</location>
    </subcellularLocation>
</comment>
<feature type="compositionally biased region" description="Pro residues" evidence="11">
    <location>
        <begin position="55"/>
        <end position="65"/>
    </location>
</feature>
<evidence type="ECO:0000256" key="8">
    <source>
        <dbReference type="ARBA" id="ARBA00029691"/>
    </source>
</evidence>
<comment type="caution">
    <text evidence="13">The sequence shown here is derived from an EMBL/GenBank/DDBJ whole genome shotgun (WGS) entry which is preliminary data.</text>
</comment>
<evidence type="ECO:0000256" key="5">
    <source>
        <dbReference type="ARBA" id="ARBA00023136"/>
    </source>
</evidence>